<dbReference type="SUPFAM" id="SSF53649">
    <property type="entry name" value="Alkaline phosphatase-like"/>
    <property type="match status" value="1"/>
</dbReference>
<dbReference type="CDD" id="cd16018">
    <property type="entry name" value="Enpp"/>
    <property type="match status" value="1"/>
</dbReference>
<evidence type="ECO:0000313" key="2">
    <source>
        <dbReference type="Proteomes" id="UP000234335"/>
    </source>
</evidence>
<dbReference type="RefSeq" id="WP_101539804.1">
    <property type="nucleotide sequence ID" value="NZ_CALTZC010000006.1"/>
</dbReference>
<dbReference type="Pfam" id="PF01663">
    <property type="entry name" value="Phosphodiest"/>
    <property type="match status" value="1"/>
</dbReference>
<evidence type="ECO:0008006" key="3">
    <source>
        <dbReference type="Google" id="ProtNLM"/>
    </source>
</evidence>
<dbReference type="PANTHER" id="PTHR10151:SF120">
    <property type="entry name" value="BIS(5'-ADENOSYL)-TRIPHOSPHATASE"/>
    <property type="match status" value="1"/>
</dbReference>
<dbReference type="GO" id="GO:0016787">
    <property type="term" value="F:hydrolase activity"/>
    <property type="evidence" value="ECO:0007669"/>
    <property type="project" value="UniProtKB-ARBA"/>
</dbReference>
<gene>
    <name evidence="1" type="ORF">CYJ34_02765</name>
</gene>
<sequence>MNKKPLIVISLDALGYCDEDIYSNLPFLKEMIEKGTWIRKIESIYPTLTYPIHSTVVTGRYPIDHGVDNNLLLQPQREVMDWYWDHNYISGDTIFKNAHKKGYTIASFSWPVSGEMEIEYNVPEVWTYEEKDFYEHLKEKGSAEFVEELFNKLGKFNRDASQKVKDEWMANATAYTFEKYEPDISFLHLIDVDHQKHVYGSNHFATKDAIKELDDRLKQMFEKISKVKNLDEINIMLLSDHSQLDTAYPIRLNKLLADMGLVNVNDDGTVREDWQAYFLTCGGSTALYIKEDNPEMVDEIKEKIVSLDIEGIDKIFDKEDIEKLGASNRAKLWIEAKEGYVFDADARDFIVSRDQVAGPRGNHGFLPTKEKNMAIGIFRGPAFKENYIIEKEKIIDIAPTINKIYNLNMKNMTGKIIEDCLK</sequence>
<proteinExistence type="predicted"/>
<dbReference type="InterPro" id="IPR017850">
    <property type="entry name" value="Alkaline_phosphatase_core_sf"/>
</dbReference>
<dbReference type="Proteomes" id="UP000234335">
    <property type="component" value="Unassembled WGS sequence"/>
</dbReference>
<dbReference type="Gene3D" id="3.40.720.10">
    <property type="entry name" value="Alkaline Phosphatase, subunit A"/>
    <property type="match status" value="1"/>
</dbReference>
<dbReference type="EMBL" id="PKGS01000001">
    <property type="protein sequence ID" value="PKZ17645.1"/>
    <property type="molecule type" value="Genomic_DNA"/>
</dbReference>
<name>A0A2I1MBY5_9FIRM</name>
<evidence type="ECO:0000313" key="1">
    <source>
        <dbReference type="EMBL" id="PKZ17645.1"/>
    </source>
</evidence>
<dbReference type="PANTHER" id="PTHR10151">
    <property type="entry name" value="ECTONUCLEOTIDE PYROPHOSPHATASE/PHOSPHODIESTERASE"/>
    <property type="match status" value="1"/>
</dbReference>
<accession>A0A2I1MBY5</accession>
<dbReference type="AlphaFoldDB" id="A0A2I1MBY5"/>
<dbReference type="InterPro" id="IPR002591">
    <property type="entry name" value="Phosphodiest/P_Trfase"/>
</dbReference>
<organism evidence="1 2">
    <name type="scientific">Anaerococcus octavius</name>
    <dbReference type="NCBI Taxonomy" id="54007"/>
    <lineage>
        <taxon>Bacteria</taxon>
        <taxon>Bacillati</taxon>
        <taxon>Bacillota</taxon>
        <taxon>Tissierellia</taxon>
        <taxon>Tissierellales</taxon>
        <taxon>Peptoniphilaceae</taxon>
        <taxon>Anaerococcus</taxon>
    </lineage>
</organism>
<keyword evidence="2" id="KW-1185">Reference proteome</keyword>
<protein>
    <recommendedName>
        <fullName evidence="3">Alkaline phosphatase family protein</fullName>
    </recommendedName>
</protein>
<reference evidence="1 2" key="1">
    <citation type="submission" date="2017-12" db="EMBL/GenBank/DDBJ databases">
        <title>Phylogenetic diversity of female urinary microbiome.</title>
        <authorList>
            <person name="Thomas-White K."/>
            <person name="Wolfe A.J."/>
        </authorList>
    </citation>
    <scope>NUCLEOTIDE SEQUENCE [LARGE SCALE GENOMIC DNA]</scope>
    <source>
        <strain evidence="1 2">UMB0119</strain>
    </source>
</reference>
<comment type="caution">
    <text evidence="1">The sequence shown here is derived from an EMBL/GenBank/DDBJ whole genome shotgun (WGS) entry which is preliminary data.</text>
</comment>